<dbReference type="EMBL" id="CP014476">
    <property type="protein sequence ID" value="AMK76683.1"/>
    <property type="molecule type" value="Genomic_DNA"/>
</dbReference>
<feature type="chain" id="PRO_5007797821" evidence="1">
    <location>
        <begin position="22"/>
        <end position="173"/>
    </location>
</feature>
<reference evidence="2 3" key="1">
    <citation type="journal article" date="2015" name="Environ. Microbiol.">
        <title>Methane oxidation coupled to nitrate reduction under hypoxia by the Gammaproteobacterium Methylomonas denitrificans, sp. nov. type strain FJG1.</title>
        <authorList>
            <person name="Kits K.D."/>
            <person name="Klotz M.G."/>
            <person name="Stein L.Y."/>
        </authorList>
    </citation>
    <scope>NUCLEOTIDE SEQUENCE [LARGE SCALE GENOMIC DNA]</scope>
    <source>
        <strain evidence="2 3">FJG1</strain>
    </source>
</reference>
<dbReference type="KEGG" id="mdn:JT25_009300"/>
<sequence length="173" mass="18115">MKLSTVTIALLATLASENVLADDYICKTISGTIQPSTVDPDCNILRFKDRQFPDVTFLGPLPAGAPPVCFAGSLTATLGKNQQLTGTAFSGLIANEVGQLVGASAIKLNAGSVELGRVFTKDLIFNPDGATTEILTMVGGNKVFKGGRGQFEINGNILYQSAPFSGQLCVEDD</sequence>
<proteinExistence type="predicted"/>
<evidence type="ECO:0000313" key="2">
    <source>
        <dbReference type="EMBL" id="AMK76683.1"/>
    </source>
</evidence>
<dbReference type="RefSeq" id="WP_036275263.1">
    <property type="nucleotide sequence ID" value="NZ_CP014476.1"/>
</dbReference>
<evidence type="ECO:0000256" key="1">
    <source>
        <dbReference type="SAM" id="SignalP"/>
    </source>
</evidence>
<name>A0A126T3M0_9GAMM</name>
<keyword evidence="1" id="KW-0732">Signal</keyword>
<organism evidence="2 3">
    <name type="scientific">Methylomonas denitrificans</name>
    <dbReference type="NCBI Taxonomy" id="1538553"/>
    <lineage>
        <taxon>Bacteria</taxon>
        <taxon>Pseudomonadati</taxon>
        <taxon>Pseudomonadota</taxon>
        <taxon>Gammaproteobacteria</taxon>
        <taxon>Methylococcales</taxon>
        <taxon>Methylococcaceae</taxon>
        <taxon>Methylomonas</taxon>
    </lineage>
</organism>
<dbReference type="STRING" id="1538553.JT25_009300"/>
<protein>
    <submittedName>
        <fullName evidence="2">Uncharacterized protein</fullName>
    </submittedName>
</protein>
<dbReference type="OrthoDB" id="5571523at2"/>
<keyword evidence="3" id="KW-1185">Reference proteome</keyword>
<evidence type="ECO:0000313" key="3">
    <source>
        <dbReference type="Proteomes" id="UP000030512"/>
    </source>
</evidence>
<accession>A0A126T3M0</accession>
<dbReference type="Proteomes" id="UP000030512">
    <property type="component" value="Chromosome"/>
</dbReference>
<feature type="signal peptide" evidence="1">
    <location>
        <begin position="1"/>
        <end position="21"/>
    </location>
</feature>
<gene>
    <name evidence="2" type="ORF">JT25_009300</name>
</gene>
<dbReference type="AlphaFoldDB" id="A0A126T3M0"/>